<reference evidence="1 2" key="1">
    <citation type="submission" date="2024-01" db="EMBL/GenBank/DDBJ databases">
        <title>Genome assemblies of Stephania.</title>
        <authorList>
            <person name="Yang L."/>
        </authorList>
    </citation>
    <scope>NUCLEOTIDE SEQUENCE [LARGE SCALE GENOMIC DNA]</scope>
    <source>
        <strain evidence="1">YNDBR</strain>
        <tissue evidence="1">Leaf</tissue>
    </source>
</reference>
<gene>
    <name evidence="1" type="ORF">Syun_004940</name>
</gene>
<comment type="caution">
    <text evidence="1">The sequence shown here is derived from an EMBL/GenBank/DDBJ whole genome shotgun (WGS) entry which is preliminary data.</text>
</comment>
<dbReference type="PANTHER" id="PTHR38222">
    <property type="entry name" value="TFIIS N-TERMINAL DOMAIN-CONTAINING PROTEIN"/>
    <property type="match status" value="1"/>
</dbReference>
<keyword evidence="2" id="KW-1185">Reference proteome</keyword>
<evidence type="ECO:0000313" key="2">
    <source>
        <dbReference type="Proteomes" id="UP001420932"/>
    </source>
</evidence>
<dbReference type="PANTHER" id="PTHR38222:SF1">
    <property type="entry name" value="TFIIS N-TERMINAL DOMAIN-CONTAINING PROTEIN"/>
    <property type="match status" value="1"/>
</dbReference>
<proteinExistence type="predicted"/>
<sequence length="81" mass="9005">MSGLVDMWTSEWAKLREKGNASSSGTESVGRDEVVKEVNGAHQRYFHSSGLAKLLKLKSEGDQVSYYSEATIQMIMECFSP</sequence>
<name>A0AAP0L3Y1_9MAGN</name>
<organism evidence="1 2">
    <name type="scientific">Stephania yunnanensis</name>
    <dbReference type="NCBI Taxonomy" id="152371"/>
    <lineage>
        <taxon>Eukaryota</taxon>
        <taxon>Viridiplantae</taxon>
        <taxon>Streptophyta</taxon>
        <taxon>Embryophyta</taxon>
        <taxon>Tracheophyta</taxon>
        <taxon>Spermatophyta</taxon>
        <taxon>Magnoliopsida</taxon>
        <taxon>Ranunculales</taxon>
        <taxon>Menispermaceae</taxon>
        <taxon>Menispermoideae</taxon>
        <taxon>Cissampelideae</taxon>
        <taxon>Stephania</taxon>
    </lineage>
</organism>
<dbReference type="Proteomes" id="UP001420932">
    <property type="component" value="Unassembled WGS sequence"/>
</dbReference>
<accession>A0AAP0L3Y1</accession>
<protein>
    <submittedName>
        <fullName evidence="1">Uncharacterized protein</fullName>
    </submittedName>
</protein>
<evidence type="ECO:0000313" key="1">
    <source>
        <dbReference type="EMBL" id="KAK9164038.1"/>
    </source>
</evidence>
<dbReference type="AlphaFoldDB" id="A0AAP0L3Y1"/>
<dbReference type="EMBL" id="JBBNAF010000002">
    <property type="protein sequence ID" value="KAK9164038.1"/>
    <property type="molecule type" value="Genomic_DNA"/>
</dbReference>